<sequence length="148" mass="16372">AARSQPLTLIAARRRRDSDARSPPSLSSAPPPALISSVPLPEHPRPHHGTTNRFPAAAVLFRPPGRSASCHHRSPPTRCCPLLRKLHRCPTRINRLLSLAPEAPPLLPLCVALKLFLRHQKVLDSQTRSVCCLRLDEASLIFSFYSCL</sequence>
<dbReference type="Gramene" id="ORUFI07G12300.1">
    <property type="protein sequence ID" value="ORUFI07G12300.1"/>
    <property type="gene ID" value="ORUFI07G12300"/>
</dbReference>
<proteinExistence type="predicted"/>
<dbReference type="Proteomes" id="UP000008022">
    <property type="component" value="Unassembled WGS sequence"/>
</dbReference>
<evidence type="ECO:0000256" key="1">
    <source>
        <dbReference type="SAM" id="MobiDB-lite"/>
    </source>
</evidence>
<protein>
    <submittedName>
        <fullName evidence="2">Uncharacterized protein</fullName>
    </submittedName>
</protein>
<evidence type="ECO:0000313" key="3">
    <source>
        <dbReference type="Proteomes" id="UP000008022"/>
    </source>
</evidence>
<organism evidence="2 3">
    <name type="scientific">Oryza rufipogon</name>
    <name type="common">Brownbeard rice</name>
    <name type="synonym">Asian wild rice</name>
    <dbReference type="NCBI Taxonomy" id="4529"/>
    <lineage>
        <taxon>Eukaryota</taxon>
        <taxon>Viridiplantae</taxon>
        <taxon>Streptophyta</taxon>
        <taxon>Embryophyta</taxon>
        <taxon>Tracheophyta</taxon>
        <taxon>Spermatophyta</taxon>
        <taxon>Magnoliopsida</taxon>
        <taxon>Liliopsida</taxon>
        <taxon>Poales</taxon>
        <taxon>Poaceae</taxon>
        <taxon>BOP clade</taxon>
        <taxon>Oryzoideae</taxon>
        <taxon>Oryzeae</taxon>
        <taxon>Oryzinae</taxon>
        <taxon>Oryza</taxon>
    </lineage>
</organism>
<feature type="region of interest" description="Disordered" evidence="1">
    <location>
        <begin position="1"/>
        <end position="54"/>
    </location>
</feature>
<accession>A0A0E0Q7E0</accession>
<keyword evidence="3" id="KW-1185">Reference proteome</keyword>
<name>A0A0E0Q7E0_ORYRU</name>
<reference evidence="3" key="1">
    <citation type="submission" date="2013-06" db="EMBL/GenBank/DDBJ databases">
        <authorList>
            <person name="Zhao Q."/>
        </authorList>
    </citation>
    <scope>NUCLEOTIDE SEQUENCE</scope>
    <source>
        <strain evidence="3">cv. W1943</strain>
    </source>
</reference>
<dbReference type="EnsemblPlants" id="ORUFI07G12300.1">
    <property type="protein sequence ID" value="ORUFI07G12300.1"/>
    <property type="gene ID" value="ORUFI07G12300"/>
</dbReference>
<reference evidence="2" key="2">
    <citation type="submission" date="2015-06" db="UniProtKB">
        <authorList>
            <consortium name="EnsemblPlants"/>
        </authorList>
    </citation>
    <scope>IDENTIFICATION</scope>
</reference>
<dbReference type="HOGENOM" id="CLU_1763607_0_0_1"/>
<dbReference type="AlphaFoldDB" id="A0A0E0Q7E0"/>
<evidence type="ECO:0000313" key="2">
    <source>
        <dbReference type="EnsemblPlants" id="ORUFI07G12300.1"/>
    </source>
</evidence>